<protein>
    <submittedName>
        <fullName evidence="1">Uncharacterized protein</fullName>
    </submittedName>
</protein>
<dbReference type="AlphaFoldDB" id="A0A9D3UFA9"/>
<comment type="caution">
    <text evidence="1">The sequence shown here is derived from an EMBL/GenBank/DDBJ whole genome shotgun (WGS) entry which is preliminary data.</text>
</comment>
<reference evidence="1 2" key="1">
    <citation type="journal article" date="2021" name="Plant Biotechnol. J.">
        <title>Multi-omics assisted identification of the key and species-specific regulatory components of drought-tolerant mechanisms in Gossypium stocksii.</title>
        <authorList>
            <person name="Yu D."/>
            <person name="Ke L."/>
            <person name="Zhang D."/>
            <person name="Wu Y."/>
            <person name="Sun Y."/>
            <person name="Mei J."/>
            <person name="Sun J."/>
            <person name="Sun Y."/>
        </authorList>
    </citation>
    <scope>NUCLEOTIDE SEQUENCE [LARGE SCALE GENOMIC DNA]</scope>
    <source>
        <strain evidence="2">cv. E1</strain>
        <tissue evidence="1">Leaf</tissue>
    </source>
</reference>
<proteinExistence type="predicted"/>
<sequence>MAPLSKKTIQHFTYFHPLTKVSANTEFLCDSCSTLGFGTRCGICCINLYLECVLVPCEEETTMLVPRFLKTLALPPLASSTSFDAYYAYGFGVIPPPPYFTYAYGVPYAHGYRALSSCGEFYKVNSYQTHSNGSQVQGNFGKVKILERRMNFAVSFTKISTFKVDVLIGLGKVDAFSGVFISAAKNATIYSVVTKSLDLGAFLTNAAKDQDFYAFPQTPLKIRTFSGAFEKSAGKSLHL</sequence>
<dbReference type="EMBL" id="JAIQCV010000012">
    <property type="protein sequence ID" value="KAH1039324.1"/>
    <property type="molecule type" value="Genomic_DNA"/>
</dbReference>
<dbReference type="OrthoDB" id="1000943at2759"/>
<dbReference type="Proteomes" id="UP000828251">
    <property type="component" value="Unassembled WGS sequence"/>
</dbReference>
<name>A0A9D3UFA9_9ROSI</name>
<keyword evidence="2" id="KW-1185">Reference proteome</keyword>
<accession>A0A9D3UFA9</accession>
<evidence type="ECO:0000313" key="2">
    <source>
        <dbReference type="Proteomes" id="UP000828251"/>
    </source>
</evidence>
<organism evidence="1 2">
    <name type="scientific">Gossypium stocksii</name>
    <dbReference type="NCBI Taxonomy" id="47602"/>
    <lineage>
        <taxon>Eukaryota</taxon>
        <taxon>Viridiplantae</taxon>
        <taxon>Streptophyta</taxon>
        <taxon>Embryophyta</taxon>
        <taxon>Tracheophyta</taxon>
        <taxon>Spermatophyta</taxon>
        <taxon>Magnoliopsida</taxon>
        <taxon>eudicotyledons</taxon>
        <taxon>Gunneridae</taxon>
        <taxon>Pentapetalae</taxon>
        <taxon>rosids</taxon>
        <taxon>malvids</taxon>
        <taxon>Malvales</taxon>
        <taxon>Malvaceae</taxon>
        <taxon>Malvoideae</taxon>
        <taxon>Gossypium</taxon>
    </lineage>
</organism>
<gene>
    <name evidence="1" type="ORF">J1N35_041067</name>
</gene>
<evidence type="ECO:0000313" key="1">
    <source>
        <dbReference type="EMBL" id="KAH1039324.1"/>
    </source>
</evidence>